<dbReference type="SUPFAM" id="SSF52016">
    <property type="entry name" value="LeuD/IlvD-like"/>
    <property type="match status" value="1"/>
</dbReference>
<comment type="subunit">
    <text evidence="3">Heterodimer of LeuC and LeuD.</text>
</comment>
<dbReference type="InterPro" id="IPR011827">
    <property type="entry name" value="LeuD_type2/HacB/DmdB"/>
</dbReference>
<evidence type="ECO:0000256" key="2">
    <source>
        <dbReference type="ARBA" id="ARBA00023239"/>
    </source>
</evidence>
<dbReference type="PANTHER" id="PTHR43345">
    <property type="entry name" value="3-ISOPROPYLMALATE DEHYDRATASE SMALL SUBUNIT 2-RELATED-RELATED"/>
    <property type="match status" value="1"/>
</dbReference>
<reference evidence="6" key="1">
    <citation type="journal article" date="2019" name="Int. J. Syst. Evol. Microbiol.">
        <title>The Global Catalogue of Microorganisms (GCM) 10K type strain sequencing project: providing services to taxonomists for standard genome sequencing and annotation.</title>
        <authorList>
            <consortium name="The Broad Institute Genomics Platform"/>
            <consortium name="The Broad Institute Genome Sequencing Center for Infectious Disease"/>
            <person name="Wu L."/>
            <person name="Ma J."/>
        </authorList>
    </citation>
    <scope>NUCLEOTIDE SEQUENCE [LARGE SCALE GENOMIC DNA]</scope>
    <source>
        <strain evidence="6">JCM 18302</strain>
    </source>
</reference>
<dbReference type="PANTHER" id="PTHR43345:SF2">
    <property type="entry name" value="3-ISOPROPYLMALATE DEHYDRATASE SMALL SUBUNIT 1"/>
    <property type="match status" value="1"/>
</dbReference>
<evidence type="ECO:0000313" key="6">
    <source>
        <dbReference type="Proteomes" id="UP001500804"/>
    </source>
</evidence>
<evidence type="ECO:0000256" key="1">
    <source>
        <dbReference type="ARBA" id="ARBA00009869"/>
    </source>
</evidence>
<comment type="catalytic activity">
    <reaction evidence="3">
        <text>(2R,3S)-3-isopropylmalate = (2S)-2-isopropylmalate</text>
        <dbReference type="Rhea" id="RHEA:32287"/>
        <dbReference type="ChEBI" id="CHEBI:1178"/>
        <dbReference type="ChEBI" id="CHEBI:35121"/>
        <dbReference type="EC" id="4.2.1.33"/>
    </reaction>
</comment>
<name>A0ABP9NFU0_9PSEU</name>
<dbReference type="InterPro" id="IPR015928">
    <property type="entry name" value="Aconitase/3IPM_dehydase_swvl"/>
</dbReference>
<accession>A0ABP9NFU0</accession>
<dbReference type="RefSeq" id="WP_345603999.1">
    <property type="nucleotide sequence ID" value="NZ_BAABJO010000004.1"/>
</dbReference>
<comment type="caution">
    <text evidence="5">The sequence shown here is derived from an EMBL/GenBank/DDBJ whole genome shotgun (WGS) entry which is preliminary data.</text>
</comment>
<comment type="function">
    <text evidence="3">Catalyzes the isomerization between 2-isopropylmalate and 3-isopropylmalate, via the formation of 2-isopropylmaleate.</text>
</comment>
<keyword evidence="6" id="KW-1185">Reference proteome</keyword>
<evidence type="ECO:0000259" key="4">
    <source>
        <dbReference type="Pfam" id="PF00694"/>
    </source>
</evidence>
<sequence>MTVSAGAVGGRAIVFGDDVNTDVIIPGRYLVSIDPAELAEHAFEPLGPEVQARLRESAVVVAGRNFGCGSAREQASTCLIGAGIGAVVARSFSRVFFRNAINTGLVAVECPDAVDAIEDGGEVLVDYTAGTVTVGSGTFAFAPYPPGLQVILEAGGLIPYLMSQAEAGRRG</sequence>
<dbReference type="EMBL" id="BAABJO010000004">
    <property type="protein sequence ID" value="GAA5115397.1"/>
    <property type="molecule type" value="Genomic_DNA"/>
</dbReference>
<comment type="similarity">
    <text evidence="1 3">Belongs to the LeuD family. LeuD type 2 subfamily.</text>
</comment>
<organism evidence="5 6">
    <name type="scientific">Pseudonocardia adelaidensis</name>
    <dbReference type="NCBI Taxonomy" id="648754"/>
    <lineage>
        <taxon>Bacteria</taxon>
        <taxon>Bacillati</taxon>
        <taxon>Actinomycetota</taxon>
        <taxon>Actinomycetes</taxon>
        <taxon>Pseudonocardiales</taxon>
        <taxon>Pseudonocardiaceae</taxon>
        <taxon>Pseudonocardia</taxon>
    </lineage>
</organism>
<evidence type="ECO:0000256" key="3">
    <source>
        <dbReference type="HAMAP-Rule" id="MF_01032"/>
    </source>
</evidence>
<dbReference type="NCBIfam" id="TIGR02087">
    <property type="entry name" value="LEUD_arch"/>
    <property type="match status" value="1"/>
</dbReference>
<keyword evidence="2 3" id="KW-0456">Lyase</keyword>
<dbReference type="InterPro" id="IPR050075">
    <property type="entry name" value="LeuD"/>
</dbReference>
<comment type="pathway">
    <text evidence="3">Amino-acid biosynthesis; L-leucine biosynthesis; L-leucine from 3-methyl-2-oxobutanoate: step 2/4.</text>
</comment>
<dbReference type="Proteomes" id="UP001500804">
    <property type="component" value="Unassembled WGS sequence"/>
</dbReference>
<keyword evidence="3" id="KW-0028">Amino-acid biosynthesis</keyword>
<dbReference type="InterPro" id="IPR000573">
    <property type="entry name" value="AconitaseA/IPMdHydase_ssu_swvl"/>
</dbReference>
<feature type="domain" description="Aconitase A/isopropylmalate dehydratase small subunit swivel" evidence="4">
    <location>
        <begin position="57"/>
        <end position="111"/>
    </location>
</feature>
<gene>
    <name evidence="3" type="primary">leuD</name>
    <name evidence="5" type="ORF">GCM10023320_14220</name>
</gene>
<dbReference type="Pfam" id="PF00694">
    <property type="entry name" value="Aconitase_C"/>
    <property type="match status" value="1"/>
</dbReference>
<keyword evidence="3" id="KW-0432">Leucine biosynthesis</keyword>
<dbReference type="HAMAP" id="MF_01032">
    <property type="entry name" value="LeuD_type2"/>
    <property type="match status" value="1"/>
</dbReference>
<dbReference type="CDD" id="cd01577">
    <property type="entry name" value="IPMI_Swivel"/>
    <property type="match status" value="1"/>
</dbReference>
<evidence type="ECO:0000313" key="5">
    <source>
        <dbReference type="EMBL" id="GAA5115397.1"/>
    </source>
</evidence>
<dbReference type="InterPro" id="IPR033940">
    <property type="entry name" value="IPMI_Swivel"/>
</dbReference>
<proteinExistence type="inferred from homology"/>
<dbReference type="EC" id="4.2.1.33" evidence="3"/>
<dbReference type="Gene3D" id="3.20.19.10">
    <property type="entry name" value="Aconitase, domain 4"/>
    <property type="match status" value="1"/>
</dbReference>
<protein>
    <recommendedName>
        <fullName evidence="3">3-isopropylmalate dehydratase small subunit</fullName>
        <ecNumber evidence="3">4.2.1.33</ecNumber>
    </recommendedName>
    <alternativeName>
        <fullName evidence="3">Alpha-IPM isomerase</fullName>
        <shortName evidence="3">IPMI</shortName>
    </alternativeName>
    <alternativeName>
        <fullName evidence="3">Isopropylmalate isomerase</fullName>
    </alternativeName>
</protein>
<keyword evidence="3" id="KW-0100">Branched-chain amino acid biosynthesis</keyword>